<accession>A0ABN9RXF5</accession>
<comment type="caution">
    <text evidence="2">The sequence shown here is derived from an EMBL/GenBank/DDBJ whole genome shotgun (WGS) entry which is preliminary data.</text>
</comment>
<sequence length="218" mass="21673">PSTVGPPRSAPACPAPHQPRSAGSTRWAPPRQVGSRSRRPPATSTGPSQTAPSSAGGPGGEVGSQSSPLSTACRGPATSSGGHRQTSGSSAASRSTRSGPDGSAPATTAHVLPPPTSLSGMCGGAWTGGRCRPRWASERAARPCFSRVSGAACPPECRQPRSRSFATTGSLPAAAFSSGRAAGSAARWRTESSATRTGHSAVRRTLPGSPGAWPATAG</sequence>
<protein>
    <submittedName>
        <fullName evidence="2">Uncharacterized protein</fullName>
    </submittedName>
</protein>
<organism evidence="2 3">
    <name type="scientific">Prorocentrum cordatum</name>
    <dbReference type="NCBI Taxonomy" id="2364126"/>
    <lineage>
        <taxon>Eukaryota</taxon>
        <taxon>Sar</taxon>
        <taxon>Alveolata</taxon>
        <taxon>Dinophyceae</taxon>
        <taxon>Prorocentrales</taxon>
        <taxon>Prorocentraceae</taxon>
        <taxon>Prorocentrum</taxon>
    </lineage>
</organism>
<feature type="region of interest" description="Disordered" evidence="1">
    <location>
        <begin position="1"/>
        <end position="130"/>
    </location>
</feature>
<feature type="compositionally biased region" description="Low complexity" evidence="1">
    <location>
        <begin position="173"/>
        <end position="187"/>
    </location>
</feature>
<reference evidence="2" key="1">
    <citation type="submission" date="2023-10" db="EMBL/GenBank/DDBJ databases">
        <authorList>
            <person name="Chen Y."/>
            <person name="Shah S."/>
            <person name="Dougan E. K."/>
            <person name="Thang M."/>
            <person name="Chan C."/>
        </authorList>
    </citation>
    <scope>NUCLEOTIDE SEQUENCE [LARGE SCALE GENOMIC DNA]</scope>
</reference>
<feature type="compositionally biased region" description="Low complexity" evidence="1">
    <location>
        <begin position="86"/>
        <end position="99"/>
    </location>
</feature>
<feature type="non-terminal residue" evidence="2">
    <location>
        <position position="218"/>
    </location>
</feature>
<gene>
    <name evidence="2" type="ORF">PCOR1329_LOCUS23598</name>
</gene>
<feature type="non-terminal residue" evidence="2">
    <location>
        <position position="1"/>
    </location>
</feature>
<keyword evidence="3" id="KW-1185">Reference proteome</keyword>
<dbReference type="Proteomes" id="UP001189429">
    <property type="component" value="Unassembled WGS sequence"/>
</dbReference>
<evidence type="ECO:0000313" key="3">
    <source>
        <dbReference type="Proteomes" id="UP001189429"/>
    </source>
</evidence>
<name>A0ABN9RXF5_9DINO</name>
<proteinExistence type="predicted"/>
<evidence type="ECO:0000256" key="1">
    <source>
        <dbReference type="SAM" id="MobiDB-lite"/>
    </source>
</evidence>
<feature type="compositionally biased region" description="Polar residues" evidence="1">
    <location>
        <begin position="42"/>
        <end position="53"/>
    </location>
</feature>
<evidence type="ECO:0000313" key="2">
    <source>
        <dbReference type="EMBL" id="CAK0822625.1"/>
    </source>
</evidence>
<dbReference type="EMBL" id="CAUYUJ010008014">
    <property type="protein sequence ID" value="CAK0822625.1"/>
    <property type="molecule type" value="Genomic_DNA"/>
</dbReference>
<feature type="region of interest" description="Disordered" evidence="1">
    <location>
        <begin position="172"/>
        <end position="218"/>
    </location>
</feature>